<evidence type="ECO:0000256" key="3">
    <source>
        <dbReference type="ARBA" id="ARBA00022729"/>
    </source>
</evidence>
<proteinExistence type="inferred from homology"/>
<dbReference type="EMBL" id="CP004121">
    <property type="protein sequence ID" value="AGF55926.1"/>
    <property type="molecule type" value="Genomic_DNA"/>
</dbReference>
<reference evidence="4 5" key="1">
    <citation type="submission" date="2013-02" db="EMBL/GenBank/DDBJ databases">
        <title>Genome sequence of Clostridium saccharoperbutylacetonicum N1-4(HMT).</title>
        <authorList>
            <person name="Poehlein A."/>
            <person name="Daniel R."/>
        </authorList>
    </citation>
    <scope>NUCLEOTIDE SEQUENCE [LARGE SCALE GENOMIC DNA]</scope>
    <source>
        <strain evidence="5">N1-4(HMT)</strain>
    </source>
</reference>
<dbReference type="Pfam" id="PF13416">
    <property type="entry name" value="SBP_bac_8"/>
    <property type="match status" value="1"/>
</dbReference>
<comment type="similarity">
    <text evidence="1">Belongs to the bacterial solute-binding protein 1 family.</text>
</comment>
<dbReference type="HOGENOM" id="CLU_031285_17_4_9"/>
<keyword evidence="2" id="KW-0813">Transport</keyword>
<dbReference type="PANTHER" id="PTHR30061">
    <property type="entry name" value="MALTOSE-BINDING PERIPLASMIC PROTEIN"/>
    <property type="match status" value="1"/>
</dbReference>
<evidence type="ECO:0000256" key="2">
    <source>
        <dbReference type="ARBA" id="ARBA00022448"/>
    </source>
</evidence>
<dbReference type="eggNOG" id="COG2182">
    <property type="taxonomic scope" value="Bacteria"/>
</dbReference>
<dbReference type="PANTHER" id="PTHR30061:SF50">
    <property type="entry name" value="MALTOSE_MALTODEXTRIN-BINDING PERIPLASMIC PROTEIN"/>
    <property type="match status" value="1"/>
</dbReference>
<dbReference type="OrthoDB" id="383937at2"/>
<dbReference type="Gene3D" id="3.40.190.10">
    <property type="entry name" value="Periplasmic binding protein-like II"/>
    <property type="match status" value="2"/>
</dbReference>
<sequence>MSIVDKNEVIIWHEFDGKADTTLRLLEDITREVSERTNVNFKLKMMNIVDFIKGLSAIHKTKNGPHMAFIPSDLTVFAEKGLFSEVPELLFNGYADKKIYETMSYKGKQYGVPILGGNNEVIYYNKKILKDIPKDFEDLRKMKAGFEEKGIIPIAVDMEIPYWFIPFLSAFGGWPIKDKNLELDYEALKETFSFLREQIQEGIIVHYKATDAMLSNFIDGKIACMMNGEWVYNYLLEECEDILGVCLIPTIRGKQAKVTTSTIGWVFPCDSLESEYKKPIMELVKYMMSDECQLRLLNGVNRIPVNKKIIEEVKQNGSETKKGILEQLNFSETIPVNFKMREIWDDIENGLKMLKNNSISIDDIVKTVMYKK</sequence>
<dbReference type="SUPFAM" id="SSF53850">
    <property type="entry name" value="Periplasmic binding protein-like II"/>
    <property type="match status" value="1"/>
</dbReference>
<evidence type="ECO:0000256" key="1">
    <source>
        <dbReference type="ARBA" id="ARBA00008520"/>
    </source>
</evidence>
<evidence type="ECO:0000313" key="5">
    <source>
        <dbReference type="Proteomes" id="UP000011728"/>
    </source>
</evidence>
<dbReference type="GO" id="GO:0055052">
    <property type="term" value="C:ATP-binding cassette (ABC) transporter complex, substrate-binding subunit-containing"/>
    <property type="evidence" value="ECO:0007669"/>
    <property type="project" value="TreeGrafter"/>
</dbReference>
<gene>
    <name evidence="4" type="ORF">Cspa_c21600</name>
</gene>
<dbReference type="STRING" id="36745.CLSAP_19830"/>
<dbReference type="RefSeq" id="WP_015392246.1">
    <property type="nucleotide sequence ID" value="NC_020291.1"/>
</dbReference>
<dbReference type="InterPro" id="IPR006059">
    <property type="entry name" value="SBP"/>
</dbReference>
<name>M1MMF4_9CLOT</name>
<accession>M1MMF4</accession>
<dbReference type="GO" id="GO:0042956">
    <property type="term" value="P:maltodextrin transmembrane transport"/>
    <property type="evidence" value="ECO:0007669"/>
    <property type="project" value="TreeGrafter"/>
</dbReference>
<keyword evidence="3" id="KW-0732">Signal</keyword>
<evidence type="ECO:0000313" key="4">
    <source>
        <dbReference type="EMBL" id="AGF55926.1"/>
    </source>
</evidence>
<keyword evidence="5" id="KW-1185">Reference proteome</keyword>
<organism evidence="4 5">
    <name type="scientific">Clostridium saccharoperbutylacetonicum N1-4(HMT)</name>
    <dbReference type="NCBI Taxonomy" id="931276"/>
    <lineage>
        <taxon>Bacteria</taxon>
        <taxon>Bacillati</taxon>
        <taxon>Bacillota</taxon>
        <taxon>Clostridia</taxon>
        <taxon>Eubacteriales</taxon>
        <taxon>Clostridiaceae</taxon>
        <taxon>Clostridium</taxon>
    </lineage>
</organism>
<protein>
    <submittedName>
        <fullName evidence="4">Carbohydrate ABC transporter substrate-binding protein, CUT1 family</fullName>
    </submittedName>
</protein>
<dbReference type="GO" id="GO:0015768">
    <property type="term" value="P:maltose transport"/>
    <property type="evidence" value="ECO:0007669"/>
    <property type="project" value="TreeGrafter"/>
</dbReference>
<dbReference type="AlphaFoldDB" id="M1MMF4"/>
<dbReference type="KEGG" id="csr:Cspa_c21600"/>
<dbReference type="GO" id="GO:1901982">
    <property type="term" value="F:maltose binding"/>
    <property type="evidence" value="ECO:0007669"/>
    <property type="project" value="TreeGrafter"/>
</dbReference>
<dbReference type="PATRIC" id="fig|931276.5.peg.2159"/>
<dbReference type="Proteomes" id="UP000011728">
    <property type="component" value="Chromosome"/>
</dbReference>